<sequence length="240" mass="28362">MLSLVILFACIPRFKGYNTSIYDIEACYRIIKSGTTVLVGFRFPVFNYLYPPILYMKIKRTYEGWRINCPSNIPKSMMIEDVVYDPSWSVNFVLIEEIQIEMSILDEGEDIKEKSIIRLENGIKTVLPESQIFFPDLNFRIFGRVDYISYTSDIKVRVVNIITLFELDEEHYECKINSKNIILTEYSFKAYVIDRCMVRMIPYGNDSGIRLWENIEHISTSECKRRCKYGLHRRWSGFIN</sequence>
<proteinExistence type="predicted"/>
<dbReference type="Proteomes" id="UP000031668">
    <property type="component" value="Unassembled WGS sequence"/>
</dbReference>
<dbReference type="EMBL" id="JWZT01005002">
    <property type="protein sequence ID" value="KII62363.1"/>
    <property type="molecule type" value="Genomic_DNA"/>
</dbReference>
<reference evidence="2 3" key="1">
    <citation type="journal article" date="2014" name="Genome Biol. Evol.">
        <title>The genome of the myxosporean Thelohanellus kitauei shows adaptations to nutrient acquisition within its fish host.</title>
        <authorList>
            <person name="Yang Y."/>
            <person name="Xiong J."/>
            <person name="Zhou Z."/>
            <person name="Huo F."/>
            <person name="Miao W."/>
            <person name="Ran C."/>
            <person name="Liu Y."/>
            <person name="Zhang J."/>
            <person name="Feng J."/>
            <person name="Wang M."/>
            <person name="Wang M."/>
            <person name="Wang L."/>
            <person name="Yao B."/>
        </authorList>
    </citation>
    <scope>NUCLEOTIDE SEQUENCE [LARGE SCALE GENOMIC DNA]</scope>
    <source>
        <strain evidence="2">Wuqing</strain>
    </source>
</reference>
<accession>A0A0C2IAJ9</accession>
<evidence type="ECO:0000313" key="3">
    <source>
        <dbReference type="Proteomes" id="UP000031668"/>
    </source>
</evidence>
<comment type="caution">
    <text evidence="2">The sequence shown here is derived from an EMBL/GenBank/DDBJ whole genome shotgun (WGS) entry which is preliminary data.</text>
</comment>
<name>A0A0C2IAJ9_THEKT</name>
<feature type="chain" id="PRO_5002150329" evidence="1">
    <location>
        <begin position="17"/>
        <end position="240"/>
    </location>
</feature>
<keyword evidence="1" id="KW-0732">Signal</keyword>
<evidence type="ECO:0000313" key="2">
    <source>
        <dbReference type="EMBL" id="KII62363.1"/>
    </source>
</evidence>
<dbReference type="AlphaFoldDB" id="A0A0C2IAJ9"/>
<gene>
    <name evidence="2" type="ORF">RF11_06082</name>
</gene>
<evidence type="ECO:0000256" key="1">
    <source>
        <dbReference type="SAM" id="SignalP"/>
    </source>
</evidence>
<organism evidence="2 3">
    <name type="scientific">Thelohanellus kitauei</name>
    <name type="common">Myxosporean</name>
    <dbReference type="NCBI Taxonomy" id="669202"/>
    <lineage>
        <taxon>Eukaryota</taxon>
        <taxon>Metazoa</taxon>
        <taxon>Cnidaria</taxon>
        <taxon>Myxozoa</taxon>
        <taxon>Myxosporea</taxon>
        <taxon>Bivalvulida</taxon>
        <taxon>Platysporina</taxon>
        <taxon>Myxobolidae</taxon>
        <taxon>Thelohanellus</taxon>
    </lineage>
</organism>
<protein>
    <submittedName>
        <fullName evidence="2">Uncharacterized protein</fullName>
    </submittedName>
</protein>
<keyword evidence="3" id="KW-1185">Reference proteome</keyword>
<feature type="signal peptide" evidence="1">
    <location>
        <begin position="1"/>
        <end position="16"/>
    </location>
</feature>